<dbReference type="PANTHER" id="PTHR45339:SF5">
    <property type="entry name" value="HISTIDINE KINASE"/>
    <property type="match status" value="1"/>
</dbReference>
<dbReference type="CDD" id="cd00082">
    <property type="entry name" value="HisKA"/>
    <property type="match status" value="1"/>
</dbReference>
<evidence type="ECO:0000256" key="5">
    <source>
        <dbReference type="PROSITE-ProRule" id="PRU00110"/>
    </source>
</evidence>
<dbReference type="Gene3D" id="1.10.287.130">
    <property type="match status" value="1"/>
</dbReference>
<gene>
    <name evidence="11" type="ORF">CKO43_03455</name>
</gene>
<evidence type="ECO:0000259" key="10">
    <source>
        <dbReference type="PROSITE" id="PS50894"/>
    </source>
</evidence>
<evidence type="ECO:0000256" key="3">
    <source>
        <dbReference type="ARBA" id="ARBA00022553"/>
    </source>
</evidence>
<evidence type="ECO:0000256" key="7">
    <source>
        <dbReference type="SAM" id="MobiDB-lite"/>
    </source>
</evidence>
<evidence type="ECO:0000256" key="1">
    <source>
        <dbReference type="ARBA" id="ARBA00000085"/>
    </source>
</evidence>
<dbReference type="Pfam" id="PF00512">
    <property type="entry name" value="HisKA"/>
    <property type="match status" value="1"/>
</dbReference>
<dbReference type="Proteomes" id="UP001041814">
    <property type="component" value="Unassembled WGS sequence"/>
</dbReference>
<dbReference type="InterPro" id="IPR036097">
    <property type="entry name" value="HisK_dim/P_sf"/>
</dbReference>
<dbReference type="InterPro" id="IPR008207">
    <property type="entry name" value="Sig_transdc_His_kin_Hpt_dom"/>
</dbReference>
<dbReference type="SUPFAM" id="SSF55874">
    <property type="entry name" value="ATPase domain of HSP90 chaperone/DNA topoisomerase II/histidine kinase"/>
    <property type="match status" value="1"/>
</dbReference>
<reference evidence="11" key="1">
    <citation type="submission" date="2017-08" db="EMBL/GenBank/DDBJ databases">
        <authorList>
            <person name="Imhoff J.F."/>
            <person name="Rahn T."/>
            <person name="Kuenzel S."/>
            <person name="Neulinger S.C."/>
        </authorList>
    </citation>
    <scope>NUCLEOTIDE SEQUENCE</scope>
    <source>
        <strain evidence="11">IM 151</strain>
    </source>
</reference>
<evidence type="ECO:0000259" key="8">
    <source>
        <dbReference type="PROSITE" id="PS50109"/>
    </source>
</evidence>
<name>A0ABS1DQ31_RUBGE</name>
<reference evidence="11" key="2">
    <citation type="journal article" date="2020" name="Microorganisms">
        <title>Osmotic Adaptation and Compatible Solute Biosynthesis of Phototrophic Bacteria as Revealed from Genome Analyses.</title>
        <authorList>
            <person name="Imhoff J.F."/>
            <person name="Rahn T."/>
            <person name="Kunzel S."/>
            <person name="Keller A."/>
            <person name="Neulinger S.C."/>
        </authorList>
    </citation>
    <scope>NUCLEOTIDE SEQUENCE</scope>
    <source>
        <strain evidence="11">IM 151</strain>
    </source>
</reference>
<dbReference type="PROSITE" id="PS50109">
    <property type="entry name" value="HIS_KIN"/>
    <property type="match status" value="1"/>
</dbReference>
<feature type="modified residue" description="4-aspartylphosphate" evidence="6">
    <location>
        <position position="526"/>
    </location>
</feature>
<evidence type="ECO:0000313" key="12">
    <source>
        <dbReference type="Proteomes" id="UP001041814"/>
    </source>
</evidence>
<keyword evidence="12" id="KW-1185">Reference proteome</keyword>
<dbReference type="PANTHER" id="PTHR45339">
    <property type="entry name" value="HYBRID SIGNAL TRANSDUCTION HISTIDINE KINASE J"/>
    <property type="match status" value="1"/>
</dbReference>
<evidence type="ECO:0000256" key="4">
    <source>
        <dbReference type="ARBA" id="ARBA00023012"/>
    </source>
</evidence>
<dbReference type="InterPro" id="IPR004358">
    <property type="entry name" value="Sig_transdc_His_kin-like_C"/>
</dbReference>
<dbReference type="SMART" id="SM00448">
    <property type="entry name" value="REC"/>
    <property type="match status" value="1"/>
</dbReference>
<organism evidence="11 12">
    <name type="scientific">Rubrivivax gelatinosus</name>
    <name type="common">Rhodocyclus gelatinosus</name>
    <name type="synonym">Rhodopseudomonas gelatinosa</name>
    <dbReference type="NCBI Taxonomy" id="28068"/>
    <lineage>
        <taxon>Bacteria</taxon>
        <taxon>Pseudomonadati</taxon>
        <taxon>Pseudomonadota</taxon>
        <taxon>Betaproteobacteria</taxon>
        <taxon>Burkholderiales</taxon>
        <taxon>Sphaerotilaceae</taxon>
        <taxon>Rubrivivax</taxon>
    </lineage>
</organism>
<dbReference type="PROSITE" id="PS50110">
    <property type="entry name" value="RESPONSE_REGULATORY"/>
    <property type="match status" value="2"/>
</dbReference>
<dbReference type="Gene3D" id="1.20.120.160">
    <property type="entry name" value="HPT domain"/>
    <property type="match status" value="1"/>
</dbReference>
<feature type="domain" description="HPt" evidence="10">
    <location>
        <begin position="634"/>
        <end position="727"/>
    </location>
</feature>
<dbReference type="Pfam" id="PF02518">
    <property type="entry name" value="HATPase_c"/>
    <property type="match status" value="1"/>
</dbReference>
<dbReference type="InterPro" id="IPR036890">
    <property type="entry name" value="HATPase_C_sf"/>
</dbReference>
<feature type="domain" description="Histidine kinase" evidence="8">
    <location>
        <begin position="103"/>
        <end position="325"/>
    </location>
</feature>
<evidence type="ECO:0000256" key="6">
    <source>
        <dbReference type="PROSITE-ProRule" id="PRU00169"/>
    </source>
</evidence>
<dbReference type="SUPFAM" id="SSF52172">
    <property type="entry name" value="CheY-like"/>
    <property type="match status" value="2"/>
</dbReference>
<comment type="caution">
    <text evidence="11">The sequence shown here is derived from an EMBL/GenBank/DDBJ whole genome shotgun (WGS) entry which is preliminary data.</text>
</comment>
<dbReference type="PROSITE" id="PS50894">
    <property type="entry name" value="HPT"/>
    <property type="match status" value="1"/>
</dbReference>
<dbReference type="SUPFAM" id="SSF47384">
    <property type="entry name" value="Homodimeric domain of signal transducing histidine kinase"/>
    <property type="match status" value="1"/>
</dbReference>
<evidence type="ECO:0000259" key="9">
    <source>
        <dbReference type="PROSITE" id="PS50110"/>
    </source>
</evidence>
<dbReference type="Gene3D" id="3.40.50.2300">
    <property type="match status" value="1"/>
</dbReference>
<feature type="region of interest" description="Disordered" evidence="7">
    <location>
        <begin position="596"/>
        <end position="615"/>
    </location>
</feature>
<dbReference type="EC" id="2.7.13.3" evidence="2"/>
<dbReference type="SMART" id="SM00387">
    <property type="entry name" value="HATPase_c"/>
    <property type="match status" value="1"/>
</dbReference>
<dbReference type="EMBL" id="NRRU01000007">
    <property type="protein sequence ID" value="MBK1711836.1"/>
    <property type="molecule type" value="Genomic_DNA"/>
</dbReference>
<feature type="compositionally biased region" description="Pro residues" evidence="7">
    <location>
        <begin position="598"/>
        <end position="614"/>
    </location>
</feature>
<feature type="non-terminal residue" evidence="11">
    <location>
        <position position="1"/>
    </location>
</feature>
<dbReference type="RefSeq" id="WP_200377842.1">
    <property type="nucleotide sequence ID" value="NZ_NRRU01000007.1"/>
</dbReference>
<dbReference type="PRINTS" id="PR00344">
    <property type="entry name" value="BCTRLSENSOR"/>
</dbReference>
<accession>A0ABS1DQ31</accession>
<dbReference type="SMART" id="SM00388">
    <property type="entry name" value="HisKA"/>
    <property type="match status" value="1"/>
</dbReference>
<keyword evidence="4" id="KW-0902">Two-component regulatory system</keyword>
<dbReference type="CDD" id="cd16922">
    <property type="entry name" value="HATPase_EvgS-ArcB-TorS-like"/>
    <property type="match status" value="1"/>
</dbReference>
<dbReference type="InterPro" id="IPR001789">
    <property type="entry name" value="Sig_transdc_resp-reg_receiver"/>
</dbReference>
<evidence type="ECO:0000313" key="11">
    <source>
        <dbReference type="EMBL" id="MBK1711836.1"/>
    </source>
</evidence>
<dbReference type="CDD" id="cd17546">
    <property type="entry name" value="REC_hyHK_CKI1_RcsC-like"/>
    <property type="match status" value="1"/>
</dbReference>
<dbReference type="InterPro" id="IPR011006">
    <property type="entry name" value="CheY-like_superfamily"/>
</dbReference>
<dbReference type="InterPro" id="IPR003594">
    <property type="entry name" value="HATPase_dom"/>
</dbReference>
<feature type="modified residue" description="4-aspartylphosphate" evidence="6">
    <location>
        <position position="389"/>
    </location>
</feature>
<dbReference type="InterPro" id="IPR003661">
    <property type="entry name" value="HisK_dim/P_dom"/>
</dbReference>
<keyword evidence="3 6" id="KW-0597">Phosphoprotein</keyword>
<protein>
    <recommendedName>
        <fullName evidence="2">histidine kinase</fullName>
        <ecNumber evidence="2">2.7.13.3</ecNumber>
    </recommendedName>
</protein>
<feature type="modified residue" description="Phosphohistidine" evidence="5">
    <location>
        <position position="673"/>
    </location>
</feature>
<evidence type="ECO:0000256" key="2">
    <source>
        <dbReference type="ARBA" id="ARBA00012438"/>
    </source>
</evidence>
<dbReference type="Pfam" id="PF00072">
    <property type="entry name" value="Response_reg"/>
    <property type="match status" value="1"/>
</dbReference>
<comment type="catalytic activity">
    <reaction evidence="1">
        <text>ATP + protein L-histidine = ADP + protein N-phospho-L-histidine.</text>
        <dbReference type="EC" id="2.7.13.3"/>
    </reaction>
</comment>
<dbReference type="InterPro" id="IPR005467">
    <property type="entry name" value="His_kinase_dom"/>
</dbReference>
<dbReference type="InterPro" id="IPR036641">
    <property type="entry name" value="HPT_dom_sf"/>
</dbReference>
<feature type="domain" description="Response regulatory" evidence="9">
    <location>
        <begin position="477"/>
        <end position="593"/>
    </location>
</feature>
<sequence>CAAALGRAAAQWLAEPGWQALAPRLAADGTLPAEALSLCREDTSLLPAEASFAVFARDERGAPARVQLVLRDVSARRETERTLVAAREAAEAATRAKSEFLANMSHEIRTPMNAILGMTALALRTELEPRQRDYLEKTRAAAQSLLGIVNVILDFSKIEAGRLELEHDAFELDAVLDGLAAIVALQAHGRGLGFLLDVPESVPRRLVGDPLRLSQVLVNLCGNAVKFSERGEIVVVIGAEAGPQPGQVRLRFCVQDEGIGLSPQDLERLFRPFSQVDASTTRRYGGTGLGLAISRQLVRAMGGDIAVRSTPGAGSDFEFDAVFMLAPGASPPRRAPCAGMRVLVADAGRRGREIVAARAAELGCAVQTTATADETVAAAALGAELLLVDGTLLAADPGLAPRLRRAAAAHARLVALVPYGADDAEHAPTPGLDTQLAKPVTGATLLALLEALFGRDAPAPGSPLPAPPPARRLDGLRLLLCEDNPVNQELTLELLRQAGATTAMAGDGLEALSWLTRERFDAVLMDVQMPLMDGLEATRRLRRLPGLETLPVIAMTAHAMASDREACLAAGMSDHLGKPFEPEALIERLLHWTRPEAPRPPAAAAPAAPTPATPAPQTLPGIDTAAGLRFAADQPALYRRVLELFAQTRAGTAARLRAQLEGGEHAAAAALLHMMKSETGTIGAFVLRDATRALEAAVKARDEAGIAAGLPPLEAELGRVLAGIAAAHGAPAAERAADAGTSRLS</sequence>
<feature type="domain" description="Response regulatory" evidence="9">
    <location>
        <begin position="341"/>
        <end position="453"/>
    </location>
</feature>
<dbReference type="SUPFAM" id="SSF47226">
    <property type="entry name" value="Histidine-containing phosphotransfer domain, HPT domain"/>
    <property type="match status" value="1"/>
</dbReference>
<dbReference type="Gene3D" id="3.30.565.10">
    <property type="entry name" value="Histidine kinase-like ATPase, C-terminal domain"/>
    <property type="match status" value="1"/>
</dbReference>
<proteinExistence type="predicted"/>